<evidence type="ECO:0000256" key="11">
    <source>
        <dbReference type="PIRSR" id="PIRSR001492-1"/>
    </source>
</evidence>
<comment type="subunit">
    <text evidence="9">Monomer.</text>
</comment>
<accession>A0A0G0CP34</accession>
<proteinExistence type="inferred from homology"/>
<feature type="binding site" evidence="9 13">
    <location>
        <position position="457"/>
    </location>
    <ligand>
        <name>Mn(2+)</name>
        <dbReference type="ChEBI" id="CHEBI:29035"/>
        <label>1</label>
    </ligand>
</feature>
<evidence type="ECO:0000259" key="15">
    <source>
        <dbReference type="Pfam" id="PF06415"/>
    </source>
</evidence>
<evidence type="ECO:0000256" key="13">
    <source>
        <dbReference type="PIRSR" id="PIRSR001492-3"/>
    </source>
</evidence>
<feature type="binding site" evidence="9 12">
    <location>
        <position position="124"/>
    </location>
    <ligand>
        <name>substrate</name>
    </ligand>
</feature>
<feature type="domain" description="BPG-independent PGAM N-terminal" evidence="15">
    <location>
        <begin position="83"/>
        <end position="293"/>
    </location>
</feature>
<evidence type="ECO:0000313" key="17">
    <source>
        <dbReference type="Proteomes" id="UP000034816"/>
    </source>
</evidence>
<dbReference type="PANTHER" id="PTHR31637">
    <property type="entry name" value="2,3-BISPHOSPHOGLYCERATE-INDEPENDENT PHOSPHOGLYCERATE MUTASE"/>
    <property type="match status" value="1"/>
</dbReference>
<dbReference type="PATRIC" id="fig|1619097.3.peg.84"/>
<dbReference type="GO" id="GO:0006007">
    <property type="term" value="P:glucose catabolic process"/>
    <property type="evidence" value="ECO:0007669"/>
    <property type="project" value="InterPro"/>
</dbReference>
<feature type="binding site" evidence="9 13">
    <location>
        <position position="439"/>
    </location>
    <ligand>
        <name>Mn(2+)</name>
        <dbReference type="ChEBI" id="CHEBI:29035"/>
        <label>2</label>
    </ligand>
</feature>
<organism evidence="16 17">
    <name type="scientific">candidate division WS6 bacterium GW2011_GWF1_35_23</name>
    <dbReference type="NCBI Taxonomy" id="1619097"/>
    <lineage>
        <taxon>Bacteria</taxon>
        <taxon>Candidatus Dojkabacteria</taxon>
    </lineage>
</organism>
<dbReference type="Pfam" id="PF01676">
    <property type="entry name" value="Metalloenzyme"/>
    <property type="match status" value="1"/>
</dbReference>
<dbReference type="FunFam" id="3.40.1450.10:FF:000002">
    <property type="entry name" value="2,3-bisphosphoglycerate-independent phosphoglycerate mutase"/>
    <property type="match status" value="1"/>
</dbReference>
<evidence type="ECO:0000256" key="1">
    <source>
        <dbReference type="ARBA" id="ARBA00000370"/>
    </source>
</evidence>
<dbReference type="InterPro" id="IPR017850">
    <property type="entry name" value="Alkaline_phosphatase_core_sf"/>
</dbReference>
<dbReference type="InterPro" id="IPR011258">
    <property type="entry name" value="BPG-indep_PGM_N"/>
</dbReference>
<reference evidence="16 17" key="1">
    <citation type="journal article" date="2015" name="Nature">
        <title>rRNA introns, odd ribosomes, and small enigmatic genomes across a large radiation of phyla.</title>
        <authorList>
            <person name="Brown C.T."/>
            <person name="Hug L.A."/>
            <person name="Thomas B.C."/>
            <person name="Sharon I."/>
            <person name="Castelle C.J."/>
            <person name="Singh A."/>
            <person name="Wilkins M.J."/>
            <person name="Williams K.H."/>
            <person name="Banfield J.F."/>
        </authorList>
    </citation>
    <scope>NUCLEOTIDE SEQUENCE [LARGE SCALE GENOMIC DNA]</scope>
</reference>
<dbReference type="GO" id="GO:0006096">
    <property type="term" value="P:glycolytic process"/>
    <property type="evidence" value="ECO:0007669"/>
    <property type="project" value="UniProtKB-UniRule"/>
</dbReference>
<evidence type="ECO:0000256" key="3">
    <source>
        <dbReference type="ARBA" id="ARBA00004798"/>
    </source>
</evidence>
<dbReference type="CDD" id="cd16010">
    <property type="entry name" value="iPGM"/>
    <property type="match status" value="1"/>
</dbReference>
<keyword evidence="8 9" id="KW-0413">Isomerase</keyword>
<feature type="binding site" evidence="9 12">
    <location>
        <begin position="257"/>
        <end position="260"/>
    </location>
    <ligand>
        <name>substrate</name>
    </ligand>
</feature>
<dbReference type="PIRSF" id="PIRSF001492">
    <property type="entry name" value="IPGAM"/>
    <property type="match status" value="1"/>
</dbReference>
<evidence type="ECO:0000256" key="9">
    <source>
        <dbReference type="HAMAP-Rule" id="MF_01038"/>
    </source>
</evidence>
<keyword evidence="7 9" id="KW-0464">Manganese</keyword>
<gene>
    <name evidence="9" type="primary">gpmI</name>
    <name evidence="16" type="ORF">UR73_C0006G0009</name>
</gene>
<dbReference type="Pfam" id="PF06415">
    <property type="entry name" value="iPGM_N"/>
    <property type="match status" value="1"/>
</dbReference>
<feature type="binding site" evidence="9 13">
    <location>
        <position position="401"/>
    </location>
    <ligand>
        <name>Mn(2+)</name>
        <dbReference type="ChEBI" id="CHEBI:29035"/>
        <label>1</label>
    </ligand>
</feature>
<feature type="binding site" evidence="9 13">
    <location>
        <position position="438"/>
    </location>
    <ligand>
        <name>Mn(2+)</name>
        <dbReference type="ChEBI" id="CHEBI:29035"/>
        <label>2</label>
    </ligand>
</feature>
<evidence type="ECO:0000256" key="5">
    <source>
        <dbReference type="ARBA" id="ARBA00022723"/>
    </source>
</evidence>
<sequence length="509" mass="56516">MNVKQKVLLIVLDGLGAAPASEGNAVVMANPEKLSALWNIYPHTYLLASGEAVGLPKNVRGNSEVGHLNLGAGNTVMQTLPRINRAIEKGLLNSNNTLTEAVIHARRYGSKIHLVGLLSDGSVHSHIDHFKAIIDFLSKTNLENEVYIHAMTDGRDSSPQAALTYLLEIDKHCIERGIGKIGTIIGRYYGMDRNNKWDRTQEAYFLLQNNTGERFKTYQEAISLYYQQNLTDEFLPATVINDSKIEKSDVVIFLNFRPDRSLQLSRALVDEKFVNFQRSKIENLFFASMVEYARGFPNKVLFPKQYLNLPLGKVIDSFSLRQLRIAESEKFPHVTYFFDGGTSTIYNNEDRIMIPSPNVATYDLKPEMSAPELTDILIKRVSAKMYDFILVNYANPDMVGHTGNLAAGIKAVSTVNSLVHELVQNFISTGGAVIITADHGNAEEMINLETKTMDTEHSLNPVPCIIAGADITQKALPYGALKDIAPTVLDLMGITKPAEMNGQSLIRKI</sequence>
<dbReference type="GO" id="GO:0030145">
    <property type="term" value="F:manganese ion binding"/>
    <property type="evidence" value="ECO:0007669"/>
    <property type="project" value="UniProtKB-UniRule"/>
</dbReference>
<dbReference type="InterPro" id="IPR006124">
    <property type="entry name" value="Metalloenzyme"/>
</dbReference>
<comment type="cofactor">
    <cofactor evidence="9">
        <name>Mn(2+)</name>
        <dbReference type="ChEBI" id="CHEBI:29035"/>
    </cofactor>
    <text evidence="9">Binds 2 manganese ions per subunit.</text>
</comment>
<evidence type="ECO:0000256" key="12">
    <source>
        <dbReference type="PIRSR" id="PIRSR001492-2"/>
    </source>
</evidence>
<evidence type="ECO:0000313" key="16">
    <source>
        <dbReference type="EMBL" id="KKP77981.1"/>
    </source>
</evidence>
<dbReference type="Gene3D" id="3.40.720.10">
    <property type="entry name" value="Alkaline Phosphatase, subunit A"/>
    <property type="match status" value="1"/>
</dbReference>
<dbReference type="GO" id="GO:0004619">
    <property type="term" value="F:phosphoglycerate mutase activity"/>
    <property type="evidence" value="ECO:0007669"/>
    <property type="project" value="UniProtKB-UniRule"/>
</dbReference>
<feature type="binding site" evidence="9 12">
    <location>
        <position position="330"/>
    </location>
    <ligand>
        <name>substrate</name>
    </ligand>
</feature>
<comment type="catalytic activity">
    <reaction evidence="1 9">
        <text>(2R)-2-phosphoglycerate = (2R)-3-phosphoglycerate</text>
        <dbReference type="Rhea" id="RHEA:15901"/>
        <dbReference type="ChEBI" id="CHEBI:58272"/>
        <dbReference type="ChEBI" id="CHEBI:58289"/>
        <dbReference type="EC" id="5.4.2.12"/>
    </reaction>
</comment>
<evidence type="ECO:0000259" key="14">
    <source>
        <dbReference type="Pfam" id="PF01676"/>
    </source>
</evidence>
<dbReference type="EC" id="5.4.2.12" evidence="9 10"/>
<dbReference type="EMBL" id="LBQH01000006">
    <property type="protein sequence ID" value="KKP77981.1"/>
    <property type="molecule type" value="Genomic_DNA"/>
</dbReference>
<protein>
    <recommendedName>
        <fullName evidence="9 10">2,3-bisphosphoglycerate-independent phosphoglycerate mutase</fullName>
        <shortName evidence="9">BPG-independent PGAM</shortName>
        <shortName evidence="9">Phosphoglyceromutase</shortName>
        <shortName evidence="9">iPGM</shortName>
        <ecNumber evidence="9 10">5.4.2.12</ecNumber>
    </recommendedName>
</protein>
<feature type="binding site" evidence="9 12">
    <location>
        <position position="193"/>
    </location>
    <ligand>
        <name>substrate</name>
    </ligand>
</feature>
<feature type="binding site" evidence="9 13">
    <location>
        <position position="13"/>
    </location>
    <ligand>
        <name>Mn(2+)</name>
        <dbReference type="ChEBI" id="CHEBI:29035"/>
        <label>2</label>
    </ligand>
</feature>
<keyword evidence="6 9" id="KW-0324">Glycolysis</keyword>
<dbReference type="InterPro" id="IPR036646">
    <property type="entry name" value="PGAM_B_sf"/>
</dbReference>
<feature type="domain" description="Metalloenzyme" evidence="14">
    <location>
        <begin position="5"/>
        <end position="495"/>
    </location>
</feature>
<dbReference type="HAMAP" id="MF_01038">
    <property type="entry name" value="GpmI"/>
    <property type="match status" value="1"/>
</dbReference>
<comment type="caution">
    <text evidence="16">The sequence shown here is derived from an EMBL/GenBank/DDBJ whole genome shotgun (WGS) entry which is preliminary data.</text>
</comment>
<evidence type="ECO:0000256" key="4">
    <source>
        <dbReference type="ARBA" id="ARBA00008819"/>
    </source>
</evidence>
<dbReference type="NCBIfam" id="TIGR01307">
    <property type="entry name" value="pgm_bpd_ind"/>
    <property type="match status" value="1"/>
</dbReference>
<dbReference type="InterPro" id="IPR005995">
    <property type="entry name" value="Pgm_bpd_ind"/>
</dbReference>
<feature type="binding site" evidence="9 12">
    <location>
        <position position="187"/>
    </location>
    <ligand>
        <name>substrate</name>
    </ligand>
</feature>
<dbReference type="Gene3D" id="3.40.1450.10">
    <property type="entry name" value="BPG-independent phosphoglycerate mutase, domain B"/>
    <property type="match status" value="1"/>
</dbReference>
<comment type="function">
    <text evidence="2 9">Catalyzes the interconversion of 2-phosphoglycerate and 3-phosphoglycerate.</text>
</comment>
<dbReference type="PANTHER" id="PTHR31637:SF0">
    <property type="entry name" value="2,3-BISPHOSPHOGLYCERATE-INDEPENDENT PHOSPHOGLYCERATE MUTASE"/>
    <property type="match status" value="1"/>
</dbReference>
<evidence type="ECO:0000256" key="2">
    <source>
        <dbReference type="ARBA" id="ARBA00002315"/>
    </source>
</evidence>
<comment type="similarity">
    <text evidence="4 9">Belongs to the BPG-independent phosphoglycerate mutase family.</text>
</comment>
<evidence type="ECO:0000256" key="8">
    <source>
        <dbReference type="ARBA" id="ARBA00023235"/>
    </source>
</evidence>
<dbReference type="SUPFAM" id="SSF53649">
    <property type="entry name" value="Alkaline phosphatase-like"/>
    <property type="match status" value="1"/>
</dbReference>
<feature type="active site" description="Phosphoserine intermediate" evidence="9 11">
    <location>
        <position position="63"/>
    </location>
</feature>
<comment type="pathway">
    <text evidence="3 9">Carbohydrate degradation; glycolysis; pyruvate from D-glyceraldehyde 3-phosphate: step 3/5.</text>
</comment>
<evidence type="ECO:0000256" key="7">
    <source>
        <dbReference type="ARBA" id="ARBA00023211"/>
    </source>
</evidence>
<evidence type="ECO:0000256" key="10">
    <source>
        <dbReference type="NCBIfam" id="TIGR01307"/>
    </source>
</evidence>
<dbReference type="AlphaFoldDB" id="A0A0G0CP34"/>
<feature type="binding site" evidence="9 13">
    <location>
        <position position="397"/>
    </location>
    <ligand>
        <name>Mn(2+)</name>
        <dbReference type="ChEBI" id="CHEBI:29035"/>
        <label>1</label>
    </ligand>
</feature>
<feature type="binding site" evidence="9 12">
    <location>
        <begin position="155"/>
        <end position="156"/>
    </location>
    <ligand>
        <name>substrate</name>
    </ligand>
</feature>
<name>A0A0G0CP34_9BACT</name>
<feature type="binding site" evidence="9 13">
    <location>
        <position position="63"/>
    </location>
    <ligand>
        <name>Mn(2+)</name>
        <dbReference type="ChEBI" id="CHEBI:29035"/>
        <label>2</label>
    </ligand>
</feature>
<dbReference type="Proteomes" id="UP000034816">
    <property type="component" value="Unassembled WGS sequence"/>
</dbReference>
<dbReference type="UniPathway" id="UPA00109">
    <property type="reaction ID" value="UER00186"/>
</dbReference>
<evidence type="ECO:0000256" key="6">
    <source>
        <dbReference type="ARBA" id="ARBA00023152"/>
    </source>
</evidence>
<dbReference type="SUPFAM" id="SSF64158">
    <property type="entry name" value="2,3-Bisphosphoglycerate-independent phosphoglycerate mutase, substrate-binding domain"/>
    <property type="match status" value="1"/>
</dbReference>
<keyword evidence="5 9" id="KW-0479">Metal-binding</keyword>
<dbReference type="GO" id="GO:0005829">
    <property type="term" value="C:cytosol"/>
    <property type="evidence" value="ECO:0007669"/>
    <property type="project" value="TreeGrafter"/>
</dbReference>